<evidence type="ECO:0000256" key="8">
    <source>
        <dbReference type="ARBA" id="ARBA00046341"/>
    </source>
</evidence>
<dbReference type="GO" id="GO:0071596">
    <property type="term" value="P:ubiquitin-dependent protein catabolic process via the N-end rule pathway"/>
    <property type="evidence" value="ECO:0007669"/>
    <property type="project" value="UniProtKB-UniRule"/>
</dbReference>
<accession>A0A2P4X1W4</accession>
<dbReference type="Gene3D" id="2.10.110.30">
    <property type="match status" value="1"/>
</dbReference>
<organism evidence="13 14">
    <name type="scientific">Phytophthora palmivora</name>
    <dbReference type="NCBI Taxonomy" id="4796"/>
    <lineage>
        <taxon>Eukaryota</taxon>
        <taxon>Sar</taxon>
        <taxon>Stramenopiles</taxon>
        <taxon>Oomycota</taxon>
        <taxon>Peronosporomycetes</taxon>
        <taxon>Peronosporales</taxon>
        <taxon>Peronosporaceae</taxon>
        <taxon>Phytophthora</taxon>
    </lineage>
</organism>
<dbReference type="GO" id="GO:0000151">
    <property type="term" value="C:ubiquitin ligase complex"/>
    <property type="evidence" value="ECO:0007669"/>
    <property type="project" value="TreeGrafter"/>
</dbReference>
<evidence type="ECO:0000256" key="2">
    <source>
        <dbReference type="ARBA" id="ARBA00004906"/>
    </source>
</evidence>
<dbReference type="EC" id="2.3.2.27" evidence="10"/>
<feature type="zinc finger region" description="UBR-type" evidence="9">
    <location>
        <begin position="104"/>
        <end position="175"/>
    </location>
</feature>
<keyword evidence="5 10" id="KW-0863">Zinc-finger</keyword>
<dbReference type="EMBL" id="NCKW01017115">
    <property type="protein sequence ID" value="POM59539.1"/>
    <property type="molecule type" value="Genomic_DNA"/>
</dbReference>
<protein>
    <recommendedName>
        <fullName evidence="10">E3 ubiquitin-protein ligase</fullName>
        <ecNumber evidence="10">2.3.2.27</ecNumber>
    </recommendedName>
</protein>
<dbReference type="PROSITE" id="PS51157">
    <property type="entry name" value="ZF_UBR"/>
    <property type="match status" value="1"/>
</dbReference>
<dbReference type="PANTHER" id="PTHR21497">
    <property type="entry name" value="UBIQUITIN LIGASE E3 ALPHA-RELATED"/>
    <property type="match status" value="1"/>
</dbReference>
<sequence>MVAIRGKKTKATAKPKAASKAKATANEAETVTRLTPQQKVAHHREEEFLALVRFALQCNLARGEVQAVSSTCNTLLTSLCAHGKEKSLAPTQILAKLPRTERKRVCGAIFSADEIAYSCRNCQLDTTCVMCKDCFTHSDHAGHDVYFQRTTAGSSCDCGDVHAWKQSGFCSRHKGAEGTETGTKKHKLPKHISATAPVIIGAVVEHIYQVLLGTEYGFELAEAFELFTRDLPPKFLPIQSDTDVADASDSRTKDDSTPTSTRSTRLSTQFAPEPGARINGPGGRLEAQPKEVKRETGDVISNSSNDGVLFGIRLHNDDVHALNEVINHLYVELGMSKPQARSSPSTQFAPEPGARINGPGGRLEAQPKEVKRETGDVISNSSTDGVLFGIRLHNDDVHALNEVINHLYVELGMSKPQARSSVSLVDNQGDATISTKPLLQCPAVVGNLVRRSLNISVAPTWWEKQMEGIPALLEWLQFVSTTSDGLSELVSEALQKQRPPALMGFASISNSLPKGKTVQEFVKERNIRLHNHALNVLVALTSGEKDIFTWASEQEIVQRQRFDFRAEGNTTIVTPTPFYAEGNRVNCKNIFIQEFVMAVSLSPSYRRHEAVRKSFDAVVAKYFTSGQTTSSNTPSTTSSALTLLMRYDCTLRKNAVDKSHSFLREHLVDIKFRASMLEAYLRSYASMTSMFLRGLGNSSESIFDFAVQFLTVPHLVQNYTKKEVSTHPGRQEL</sequence>
<evidence type="ECO:0000313" key="13">
    <source>
        <dbReference type="EMBL" id="POM59539.1"/>
    </source>
</evidence>
<name>A0A2P4X1W4_9STRA</name>
<gene>
    <name evidence="13" type="ORF">PHPALM_31714</name>
</gene>
<dbReference type="InterPro" id="IPR014719">
    <property type="entry name" value="Ribosomal_bL12_C/ClpS-like"/>
</dbReference>
<keyword evidence="4 10" id="KW-0479">Metal-binding</keyword>
<evidence type="ECO:0000313" key="14">
    <source>
        <dbReference type="Proteomes" id="UP000237271"/>
    </source>
</evidence>
<dbReference type="FunFam" id="2.10.110.30:FF:000002">
    <property type="entry name" value="Putative e3 ubiquitin-protein ligase ubr3"/>
    <property type="match status" value="1"/>
</dbReference>
<feature type="domain" description="UBR-type" evidence="12">
    <location>
        <begin position="104"/>
        <end position="175"/>
    </location>
</feature>
<dbReference type="Pfam" id="PF02617">
    <property type="entry name" value="ClpS"/>
    <property type="match status" value="1"/>
</dbReference>
<keyword evidence="6 10" id="KW-0833">Ubl conjugation pathway</keyword>
<evidence type="ECO:0000256" key="6">
    <source>
        <dbReference type="ARBA" id="ARBA00022786"/>
    </source>
</evidence>
<dbReference type="CDD" id="cd19673">
    <property type="entry name" value="UBR-box_UBR3"/>
    <property type="match status" value="1"/>
</dbReference>
<feature type="region of interest" description="Disordered" evidence="11">
    <location>
        <begin position="338"/>
        <end position="374"/>
    </location>
</feature>
<dbReference type="Pfam" id="PF02207">
    <property type="entry name" value="zf-UBR"/>
    <property type="match status" value="1"/>
</dbReference>
<dbReference type="SMART" id="SM00396">
    <property type="entry name" value="ZnF_UBR1"/>
    <property type="match status" value="1"/>
</dbReference>
<feature type="compositionally biased region" description="Low complexity" evidence="11">
    <location>
        <begin position="257"/>
        <end position="268"/>
    </location>
</feature>
<dbReference type="UniPathway" id="UPA00143"/>
<feature type="compositionally biased region" description="Polar residues" evidence="11">
    <location>
        <begin position="27"/>
        <end position="37"/>
    </location>
</feature>
<feature type="region of interest" description="Disordered" evidence="11">
    <location>
        <begin position="1"/>
        <end position="37"/>
    </location>
</feature>
<dbReference type="InterPro" id="IPR003769">
    <property type="entry name" value="ClpS_core"/>
</dbReference>
<evidence type="ECO:0000256" key="5">
    <source>
        <dbReference type="ARBA" id="ARBA00022771"/>
    </source>
</evidence>
<feature type="non-terminal residue" evidence="13">
    <location>
        <position position="733"/>
    </location>
</feature>
<dbReference type="InterPro" id="IPR003126">
    <property type="entry name" value="Znf_UBR"/>
</dbReference>
<comment type="pathway">
    <text evidence="2 10">Protein modification; protein ubiquitination.</text>
</comment>
<dbReference type="AlphaFoldDB" id="A0A2P4X1W4"/>
<comment type="caution">
    <text evidence="13">The sequence shown here is derived from an EMBL/GenBank/DDBJ whole genome shotgun (WGS) entry which is preliminary data.</text>
</comment>
<comment type="catalytic activity">
    <reaction evidence="1 10">
        <text>S-ubiquitinyl-[E2 ubiquitin-conjugating enzyme]-L-cysteine + [acceptor protein]-L-lysine = [E2 ubiquitin-conjugating enzyme]-L-cysteine + N(6)-ubiquitinyl-[acceptor protein]-L-lysine.</text>
        <dbReference type="EC" id="2.3.2.27"/>
    </reaction>
</comment>
<evidence type="ECO:0000256" key="10">
    <source>
        <dbReference type="RuleBase" id="RU366018"/>
    </source>
</evidence>
<evidence type="ECO:0000256" key="7">
    <source>
        <dbReference type="ARBA" id="ARBA00022833"/>
    </source>
</evidence>
<dbReference type="OrthoDB" id="26387at2759"/>
<proteinExistence type="inferred from homology"/>
<feature type="compositionally biased region" description="Basic and acidic residues" evidence="11">
    <location>
        <begin position="287"/>
        <end position="297"/>
    </location>
</feature>
<evidence type="ECO:0000256" key="11">
    <source>
        <dbReference type="SAM" id="MobiDB-lite"/>
    </source>
</evidence>
<evidence type="ECO:0000256" key="3">
    <source>
        <dbReference type="ARBA" id="ARBA00022679"/>
    </source>
</evidence>
<dbReference type="GO" id="GO:0005737">
    <property type="term" value="C:cytoplasm"/>
    <property type="evidence" value="ECO:0007669"/>
    <property type="project" value="TreeGrafter"/>
</dbReference>
<evidence type="ECO:0000256" key="1">
    <source>
        <dbReference type="ARBA" id="ARBA00000900"/>
    </source>
</evidence>
<evidence type="ECO:0000256" key="9">
    <source>
        <dbReference type="PROSITE-ProRule" id="PRU00508"/>
    </source>
</evidence>
<dbReference type="GO" id="GO:0008270">
    <property type="term" value="F:zinc ion binding"/>
    <property type="evidence" value="ECO:0007669"/>
    <property type="project" value="UniProtKB-UniRule"/>
</dbReference>
<evidence type="ECO:0000259" key="12">
    <source>
        <dbReference type="PROSITE" id="PS51157"/>
    </source>
</evidence>
<evidence type="ECO:0000256" key="4">
    <source>
        <dbReference type="ARBA" id="ARBA00022723"/>
    </source>
</evidence>
<comment type="similarity">
    <text evidence="8 10">Belongs to the E3 ubiquitin-protein ligase UBR1-like family.</text>
</comment>
<keyword evidence="3 10" id="KW-0808">Transferase</keyword>
<feature type="compositionally biased region" description="Basic residues" evidence="11">
    <location>
        <begin position="1"/>
        <end position="19"/>
    </location>
</feature>
<dbReference type="InterPro" id="IPR039164">
    <property type="entry name" value="UBR1-like"/>
</dbReference>
<dbReference type="Proteomes" id="UP000237271">
    <property type="component" value="Unassembled WGS sequence"/>
</dbReference>
<dbReference type="GO" id="GO:0016567">
    <property type="term" value="P:protein ubiquitination"/>
    <property type="evidence" value="ECO:0007669"/>
    <property type="project" value="UniProtKB-UniRule"/>
</dbReference>
<feature type="region of interest" description="Disordered" evidence="11">
    <location>
        <begin position="240"/>
        <end position="300"/>
    </location>
</feature>
<comment type="function">
    <text evidence="10">Ubiquitin ligase protein which is a component of the N-end rule pathway. Recognizes and binds to proteins bearing specific N-terminal residues that are destabilizing according to the N-end rule, leading to their ubiquitination and subsequent degradation.</text>
</comment>
<dbReference type="GO" id="GO:0061630">
    <property type="term" value="F:ubiquitin protein ligase activity"/>
    <property type="evidence" value="ECO:0007669"/>
    <property type="project" value="UniProtKB-UniRule"/>
</dbReference>
<feature type="compositionally biased region" description="Polar residues" evidence="11">
    <location>
        <begin position="339"/>
        <end position="348"/>
    </location>
</feature>
<keyword evidence="7 10" id="KW-0862">Zinc</keyword>
<dbReference type="SUPFAM" id="SSF54736">
    <property type="entry name" value="ClpS-like"/>
    <property type="match status" value="1"/>
</dbReference>
<feature type="compositionally biased region" description="Basic and acidic residues" evidence="11">
    <location>
        <begin position="365"/>
        <end position="374"/>
    </location>
</feature>
<dbReference type="PANTHER" id="PTHR21497:SF24">
    <property type="entry name" value="E3 UBIQUITIN-PROTEIN LIGASE UBR1"/>
    <property type="match status" value="1"/>
</dbReference>
<keyword evidence="14" id="KW-1185">Reference proteome</keyword>
<reference evidence="13 14" key="1">
    <citation type="journal article" date="2017" name="Genome Biol. Evol.">
        <title>Phytophthora megakarya and P. palmivora, closely related causal agents of cacao black pod rot, underwent increases in genome sizes and gene numbers by different mechanisms.</title>
        <authorList>
            <person name="Ali S.S."/>
            <person name="Shao J."/>
            <person name="Lary D.J."/>
            <person name="Kronmiller B."/>
            <person name="Shen D."/>
            <person name="Strem M.D."/>
            <person name="Amoako-Attah I."/>
            <person name="Akrofi A.Y."/>
            <person name="Begoude B.A."/>
            <person name="Ten Hoopen G.M."/>
            <person name="Coulibaly K."/>
            <person name="Kebe B.I."/>
            <person name="Melnick R.L."/>
            <person name="Guiltinan M.J."/>
            <person name="Tyler B.M."/>
            <person name="Meinhardt L.W."/>
            <person name="Bailey B.A."/>
        </authorList>
    </citation>
    <scope>NUCLEOTIDE SEQUENCE [LARGE SCALE GENOMIC DNA]</scope>
    <source>
        <strain evidence="14">sbr112.9</strain>
    </source>
</reference>